<feature type="domain" description="FERM" evidence="24">
    <location>
        <begin position="27"/>
        <end position="362"/>
    </location>
</feature>
<dbReference type="InterPro" id="IPR000980">
    <property type="entry name" value="SH2"/>
</dbReference>
<evidence type="ECO:0000256" key="20">
    <source>
        <dbReference type="PIRSR" id="PIRSR000636-2"/>
    </source>
</evidence>
<keyword evidence="4" id="KW-0597">Phosphoprotein</keyword>
<dbReference type="Proteomes" id="UP001230051">
    <property type="component" value="Unassembled WGS sequence"/>
</dbReference>
<dbReference type="InterPro" id="IPR041155">
    <property type="entry name" value="FERM_F1"/>
</dbReference>
<evidence type="ECO:0000256" key="15">
    <source>
        <dbReference type="ARBA" id="ARBA00023137"/>
    </source>
</evidence>
<dbReference type="Gene3D" id="3.30.200.20">
    <property type="entry name" value="Phosphorylase Kinase, domain 1"/>
    <property type="match status" value="2"/>
</dbReference>
<keyword evidence="12" id="KW-0727">SH2 domain</keyword>
<dbReference type="GO" id="GO:0019221">
    <property type="term" value="P:cytokine-mediated signaling pathway"/>
    <property type="evidence" value="ECO:0007669"/>
    <property type="project" value="UniProtKB-ARBA"/>
</dbReference>
<keyword evidence="26" id="KW-1185">Reference proteome</keyword>
<evidence type="ECO:0000259" key="23">
    <source>
        <dbReference type="PROSITE" id="PS50011"/>
    </source>
</evidence>
<evidence type="ECO:0000256" key="4">
    <source>
        <dbReference type="ARBA" id="ARBA00022553"/>
    </source>
</evidence>
<dbReference type="GO" id="GO:0016020">
    <property type="term" value="C:membrane"/>
    <property type="evidence" value="ECO:0007669"/>
    <property type="project" value="InterPro"/>
</dbReference>
<keyword evidence="5" id="KW-0399">Innate immunity</keyword>
<dbReference type="FunFam" id="3.30.200.20:FF:000084">
    <property type="entry name" value="Tyrosine-protein kinase"/>
    <property type="match status" value="1"/>
</dbReference>
<dbReference type="PANTHER" id="PTHR45807">
    <property type="entry name" value="TYROSINE-PROTEIN KINASE HOPSCOTCH"/>
    <property type="match status" value="1"/>
</dbReference>
<keyword evidence="3" id="KW-0963">Cytoplasm</keyword>
<organism evidence="25 26">
    <name type="scientific">Acipenser oxyrinchus oxyrinchus</name>
    <dbReference type="NCBI Taxonomy" id="40147"/>
    <lineage>
        <taxon>Eukaryota</taxon>
        <taxon>Metazoa</taxon>
        <taxon>Chordata</taxon>
        <taxon>Craniata</taxon>
        <taxon>Vertebrata</taxon>
        <taxon>Euteleostomi</taxon>
        <taxon>Actinopterygii</taxon>
        <taxon>Chondrostei</taxon>
        <taxon>Acipenseriformes</taxon>
        <taxon>Acipenseridae</taxon>
        <taxon>Acipenser</taxon>
    </lineage>
</organism>
<comment type="subcellular location">
    <subcellularLocation>
        <location evidence="2">Cytoplasm</location>
    </subcellularLocation>
    <subcellularLocation>
        <location evidence="1">Endomembrane system</location>
        <topology evidence="1">Peripheral membrane protein</topology>
    </subcellularLocation>
</comment>
<dbReference type="InterPro" id="IPR016251">
    <property type="entry name" value="Tyr_kinase_non-rcpt_Jak/Tyk2"/>
</dbReference>
<dbReference type="InterPro" id="IPR001245">
    <property type="entry name" value="Ser-Thr/Tyr_kinase_cat_dom"/>
</dbReference>
<evidence type="ECO:0000256" key="2">
    <source>
        <dbReference type="ARBA" id="ARBA00004496"/>
    </source>
</evidence>
<dbReference type="Pfam" id="PF18377">
    <property type="entry name" value="FERM_F2"/>
    <property type="match status" value="1"/>
</dbReference>
<evidence type="ECO:0000256" key="17">
    <source>
        <dbReference type="ARBA" id="ARBA00063638"/>
    </source>
</evidence>
<feature type="active site" description="Proton acceptor" evidence="19">
    <location>
        <position position="956"/>
    </location>
</feature>
<evidence type="ECO:0000256" key="6">
    <source>
        <dbReference type="ARBA" id="ARBA00022679"/>
    </source>
</evidence>
<sequence>MAPWEEEELLLRRESSRSQLSSGTPGLWVHLYLAPSVQGESAIRFTSGEFSAEDICVAAAKECGILPVYHSLFSLASEDLSYWFPPNHIFIVGESTRITLLYRVRFFFPNWFGEGSRKSYRYGLTKSRISSVLDYCVIDFLFAQSRSDFVLGQAGVRPSLKMQEECLGMAMLDLLRIGKERNQSLRDICKKVSYKSCLPPEHKQAIQRLDRLTRYRIRKLLKQVLFRLSRCQADGHSLKLKYLLDLAAVEPSFGTELFRVRDPARSQQGEDSAFRFIRVSGESGIQWSTGDGQDWQTFCDFPEIIDISIKQTSRDKVPLGSRVVTVSRQDSRLLEAEFQTLREALSFVSLIDGYFRLTTDSAHYFCEEVAPPSLLQDLESCCHGPITSEFAAHKLKRAGACSGMYLLRHSPKDFDKYLITICVETPLGMDYKDCLVLKGTDFCLSGLQRHFCSLRELLGYYQHSRLLLAGFSTKLGPCCPPRPKELTNLVIVRSNCSAETLASPLVQHPHASHVQFHMIKHEDLQWGDSLGQGSFTKIFKGSMTDSVEGESHVTEILLKVLESTHKNCWESFFEAASVMNQVSHKHLLLVYGISIHGSKNIMVQEFVKHGALDLFLKKRRGSVSVSWKLDVAKQLACALNFLEDKNIIHGNICAKNLLLAREGDTATGSPPFIKLSDPGISTAILDREVVLDRIPWVAPELVLVDSDRLALESDKWSFGTTLWEIFNGGEVPLLGREPQQKLQFYNNQRQLPALKWTELADLISQCMDYQPGLRPSFRGIIRQLNSLITSDYELLCDLRPSAAPEKDTFWRCLNVTDRQEPMLYEDRHLRYIYRLGKGNFGSVELCRYDPLADNTGELVAVKKLQHSKREHQADFEKEIGIIKSLHNDYIVKYKGICYSMGRQNVRLVMEYLPNGNLPGYLEKNRERVDSKRLLLYASQISKGMEYLQMMRHVHRDLAARNILVASDTLVKISDFGLTKILQVDKEYYRVKEPGESPIFWYAPESLQECKFSPKSDVWSFGVVLHELFSYCERVWSPTQLCLQQIGRDKQGPTILLHLFHLLKSEWRLPAPADCPPKVLCVMRKCWSYNADERPSFTQLDAQIEALREERGDSQE</sequence>
<dbReference type="InterPro" id="IPR000719">
    <property type="entry name" value="Prot_kinase_dom"/>
</dbReference>
<dbReference type="InterPro" id="IPR019748">
    <property type="entry name" value="FERM_central"/>
</dbReference>
<dbReference type="InterPro" id="IPR041381">
    <property type="entry name" value="JAK1-3/TYK2_PHL_dom"/>
</dbReference>
<dbReference type="GO" id="GO:0060397">
    <property type="term" value="P:growth hormone receptor signaling pathway via JAK-STAT"/>
    <property type="evidence" value="ECO:0007669"/>
    <property type="project" value="TreeGrafter"/>
</dbReference>
<comment type="caution">
    <text evidence="25">The sequence shown here is derived from an EMBL/GenBank/DDBJ whole genome shotgun (WGS) entry which is preliminary data.</text>
</comment>
<keyword evidence="11" id="KW-0391">Immunity</keyword>
<evidence type="ECO:0000256" key="11">
    <source>
        <dbReference type="ARBA" id="ARBA00022859"/>
    </source>
</evidence>
<dbReference type="PANTHER" id="PTHR45807:SF3">
    <property type="entry name" value="TYROSINE-PROTEIN KINASE JAK3"/>
    <property type="match status" value="1"/>
</dbReference>
<accession>A0AAD8CKU6</accession>
<dbReference type="PRINTS" id="PR01823">
    <property type="entry name" value="JANUSKINASE"/>
</dbReference>
<dbReference type="InterPro" id="IPR011993">
    <property type="entry name" value="PH-like_dom_sf"/>
</dbReference>
<dbReference type="InterPro" id="IPR020635">
    <property type="entry name" value="Tyr_kinase_cat_dom"/>
</dbReference>
<dbReference type="FunFam" id="1.10.510.10:FF:000114">
    <property type="entry name" value="Tyrosine-protein kinase JAK2"/>
    <property type="match status" value="1"/>
</dbReference>
<dbReference type="PROSITE" id="PS00107">
    <property type="entry name" value="PROTEIN_KINASE_ATP"/>
    <property type="match status" value="1"/>
</dbReference>
<dbReference type="SMART" id="SM00252">
    <property type="entry name" value="SH2"/>
    <property type="match status" value="1"/>
</dbReference>
<comment type="subunit">
    <text evidence="17">Interacts with STAM2 and MYO18A. Interacts with SHB. Interacts with CD69.</text>
</comment>
<dbReference type="Pfam" id="PF21990">
    <property type="entry name" value="SH2_1"/>
    <property type="match status" value="1"/>
</dbReference>
<evidence type="ECO:0000256" key="8">
    <source>
        <dbReference type="ARBA" id="ARBA00022741"/>
    </source>
</evidence>
<keyword evidence="15 18" id="KW-0829">Tyrosine-protein kinase</keyword>
<dbReference type="GO" id="GO:0004715">
    <property type="term" value="F:non-membrane spanning protein tyrosine kinase activity"/>
    <property type="evidence" value="ECO:0007669"/>
    <property type="project" value="UniProtKB-UniRule"/>
</dbReference>
<dbReference type="CDD" id="cd05038">
    <property type="entry name" value="PTKc_Jak_rpt2"/>
    <property type="match status" value="1"/>
</dbReference>
<evidence type="ECO:0000256" key="14">
    <source>
        <dbReference type="ARBA" id="ARBA00023136"/>
    </source>
</evidence>
<dbReference type="GO" id="GO:0002250">
    <property type="term" value="P:adaptive immune response"/>
    <property type="evidence" value="ECO:0007669"/>
    <property type="project" value="UniProtKB-KW"/>
</dbReference>
<dbReference type="Pfam" id="PF18379">
    <property type="entry name" value="FERM_F1"/>
    <property type="match status" value="1"/>
</dbReference>
<reference evidence="25" key="1">
    <citation type="submission" date="2022-02" db="EMBL/GenBank/DDBJ databases">
        <title>Atlantic sturgeon de novo genome assembly.</title>
        <authorList>
            <person name="Stock M."/>
            <person name="Klopp C."/>
            <person name="Guiguen Y."/>
            <person name="Cabau C."/>
            <person name="Parinello H."/>
            <person name="Santidrian Yebra-Pimentel E."/>
            <person name="Kuhl H."/>
            <person name="Dirks R.P."/>
            <person name="Guessner J."/>
            <person name="Wuertz S."/>
            <person name="Du K."/>
            <person name="Schartl M."/>
        </authorList>
    </citation>
    <scope>NUCLEOTIDE SEQUENCE</scope>
    <source>
        <strain evidence="25">STURGEONOMICS-FGT-2020</strain>
        <tissue evidence="25">Whole blood</tissue>
    </source>
</reference>
<dbReference type="AlphaFoldDB" id="A0AAD8CKU6"/>
<evidence type="ECO:0000256" key="10">
    <source>
        <dbReference type="ARBA" id="ARBA00022840"/>
    </source>
</evidence>
<dbReference type="CDD" id="cd14473">
    <property type="entry name" value="FERM_B-lobe"/>
    <property type="match status" value="1"/>
</dbReference>
<dbReference type="GO" id="GO:0005524">
    <property type="term" value="F:ATP binding"/>
    <property type="evidence" value="ECO:0007669"/>
    <property type="project" value="UniProtKB-UniRule"/>
</dbReference>
<dbReference type="GO" id="GO:0005131">
    <property type="term" value="F:growth hormone receptor binding"/>
    <property type="evidence" value="ECO:0007669"/>
    <property type="project" value="TreeGrafter"/>
</dbReference>
<evidence type="ECO:0000256" key="21">
    <source>
        <dbReference type="PROSITE-ProRule" id="PRU10141"/>
    </source>
</evidence>
<keyword evidence="10 18" id="KW-0067">ATP-binding</keyword>
<feature type="domain" description="Protein kinase" evidence="23">
    <location>
        <begin position="524"/>
        <end position="788"/>
    </location>
</feature>
<dbReference type="PROSITE" id="PS50057">
    <property type="entry name" value="FERM_3"/>
    <property type="match status" value="1"/>
</dbReference>
<dbReference type="PROSITE" id="PS50011">
    <property type="entry name" value="PROTEIN_KINASE_DOM"/>
    <property type="match status" value="2"/>
</dbReference>
<dbReference type="FunFam" id="1.10.510.10:FF:000110">
    <property type="entry name" value="Tyrosine-protein kinase"/>
    <property type="match status" value="1"/>
</dbReference>
<dbReference type="SUPFAM" id="SSF55550">
    <property type="entry name" value="SH2 domain"/>
    <property type="match status" value="1"/>
</dbReference>
<dbReference type="InterPro" id="IPR041046">
    <property type="entry name" value="FERM_F2"/>
</dbReference>
<dbReference type="Gene3D" id="2.30.29.30">
    <property type="entry name" value="Pleckstrin-homology domain (PH domain)/Phosphotyrosine-binding domain (PTB)"/>
    <property type="match status" value="1"/>
</dbReference>
<evidence type="ECO:0000256" key="22">
    <source>
        <dbReference type="RuleBase" id="RU362096"/>
    </source>
</evidence>
<dbReference type="InterPro" id="IPR017441">
    <property type="entry name" value="Protein_kinase_ATP_BS"/>
</dbReference>
<gene>
    <name evidence="25" type="primary">JAK2</name>
    <name evidence="25" type="ORF">AOXY_G31238</name>
</gene>
<dbReference type="GO" id="GO:0008284">
    <property type="term" value="P:positive regulation of cell population proliferation"/>
    <property type="evidence" value="ECO:0007669"/>
    <property type="project" value="UniProtKB-ARBA"/>
</dbReference>
<evidence type="ECO:0000256" key="16">
    <source>
        <dbReference type="ARBA" id="ARBA00051245"/>
    </source>
</evidence>
<proteinExistence type="inferred from homology"/>
<dbReference type="SUPFAM" id="SSF56112">
    <property type="entry name" value="Protein kinase-like (PK-like)"/>
    <property type="match status" value="2"/>
</dbReference>
<dbReference type="PRINTS" id="PR00109">
    <property type="entry name" value="TYRKINASE"/>
</dbReference>
<dbReference type="SUPFAM" id="SSF50729">
    <property type="entry name" value="PH domain-like"/>
    <property type="match status" value="1"/>
</dbReference>
<evidence type="ECO:0000256" key="9">
    <source>
        <dbReference type="ARBA" id="ARBA00022777"/>
    </source>
</evidence>
<feature type="binding site" evidence="20">
    <location>
        <position position="862"/>
    </location>
    <ligand>
        <name>ATP</name>
        <dbReference type="ChEBI" id="CHEBI:30616"/>
    </ligand>
</feature>
<dbReference type="GO" id="GO:0005856">
    <property type="term" value="C:cytoskeleton"/>
    <property type="evidence" value="ECO:0007669"/>
    <property type="project" value="UniProtKB-UniRule"/>
</dbReference>
<evidence type="ECO:0000313" key="25">
    <source>
        <dbReference type="EMBL" id="KAK1152546.1"/>
    </source>
</evidence>
<evidence type="ECO:0000256" key="18">
    <source>
        <dbReference type="PIRNR" id="PIRNR000636"/>
    </source>
</evidence>
<feature type="binding site" evidence="21">
    <location>
        <position position="863"/>
    </location>
    <ligand>
        <name>ATP</name>
        <dbReference type="ChEBI" id="CHEBI:30616"/>
    </ligand>
</feature>
<evidence type="ECO:0000256" key="1">
    <source>
        <dbReference type="ARBA" id="ARBA00004184"/>
    </source>
</evidence>
<dbReference type="GO" id="GO:0012505">
    <property type="term" value="C:endomembrane system"/>
    <property type="evidence" value="ECO:0007669"/>
    <property type="project" value="UniProtKB-SubCell"/>
</dbReference>
<dbReference type="FunFam" id="3.30.200.20:FF:000135">
    <property type="entry name" value="Tyrosine-protein kinase"/>
    <property type="match status" value="1"/>
</dbReference>
<keyword evidence="9 18" id="KW-0418">Kinase</keyword>
<feature type="domain" description="Protein kinase" evidence="23">
    <location>
        <begin position="829"/>
        <end position="1106"/>
    </location>
</feature>
<dbReference type="PIRSF" id="PIRSF000636">
    <property type="entry name" value="TyrPK_Jak"/>
    <property type="match status" value="1"/>
</dbReference>
<evidence type="ECO:0000259" key="24">
    <source>
        <dbReference type="PROSITE" id="PS50057"/>
    </source>
</evidence>
<evidence type="ECO:0000256" key="19">
    <source>
        <dbReference type="PIRSR" id="PIRSR000636-1"/>
    </source>
</evidence>
<evidence type="ECO:0000256" key="7">
    <source>
        <dbReference type="ARBA" id="ARBA00022737"/>
    </source>
</evidence>
<dbReference type="InterPro" id="IPR000299">
    <property type="entry name" value="FERM_domain"/>
</dbReference>
<dbReference type="InterPro" id="IPR036860">
    <property type="entry name" value="SH2_dom_sf"/>
</dbReference>
<dbReference type="Gene3D" id="3.30.505.10">
    <property type="entry name" value="SH2 domain"/>
    <property type="match status" value="1"/>
</dbReference>
<evidence type="ECO:0000256" key="3">
    <source>
        <dbReference type="ARBA" id="ARBA00022490"/>
    </source>
</evidence>
<comment type="catalytic activity">
    <reaction evidence="16 18 22">
        <text>L-tyrosyl-[protein] + ATP = O-phospho-L-tyrosyl-[protein] + ADP + H(+)</text>
        <dbReference type="Rhea" id="RHEA:10596"/>
        <dbReference type="Rhea" id="RHEA-COMP:10136"/>
        <dbReference type="Rhea" id="RHEA-COMP:20101"/>
        <dbReference type="ChEBI" id="CHEBI:15378"/>
        <dbReference type="ChEBI" id="CHEBI:30616"/>
        <dbReference type="ChEBI" id="CHEBI:46858"/>
        <dbReference type="ChEBI" id="CHEBI:61978"/>
        <dbReference type="ChEBI" id="CHEBI:456216"/>
        <dbReference type="EC" id="2.7.10.2"/>
    </reaction>
</comment>
<evidence type="ECO:0000256" key="12">
    <source>
        <dbReference type="ARBA" id="ARBA00022999"/>
    </source>
</evidence>
<dbReference type="Pfam" id="PF17887">
    <property type="entry name" value="Jak1_Phl"/>
    <property type="match status" value="1"/>
</dbReference>
<keyword evidence="13" id="KW-1064">Adaptive immunity</keyword>
<keyword evidence="7" id="KW-0677">Repeat</keyword>
<evidence type="ECO:0000313" key="26">
    <source>
        <dbReference type="Proteomes" id="UP001230051"/>
    </source>
</evidence>
<dbReference type="GO" id="GO:0030154">
    <property type="term" value="P:cell differentiation"/>
    <property type="evidence" value="ECO:0007669"/>
    <property type="project" value="TreeGrafter"/>
</dbReference>
<keyword evidence="6 18" id="KW-0808">Transferase</keyword>
<dbReference type="Pfam" id="PF07714">
    <property type="entry name" value="PK_Tyr_Ser-Thr"/>
    <property type="match status" value="2"/>
</dbReference>
<name>A0AAD8CKU6_ACIOX</name>
<dbReference type="InterPro" id="IPR019749">
    <property type="entry name" value="Band_41_domain"/>
</dbReference>
<dbReference type="InterPro" id="IPR051286">
    <property type="entry name" value="JAK"/>
</dbReference>
<comment type="similarity">
    <text evidence="18">Belongs to the protein kinase superfamily. Tyr protein kinase family. JAK subfamily.</text>
</comment>
<dbReference type="GO" id="GO:1903037">
    <property type="term" value="P:regulation of leukocyte cell-cell adhesion"/>
    <property type="evidence" value="ECO:0007669"/>
    <property type="project" value="UniProtKB-ARBA"/>
</dbReference>
<dbReference type="SMART" id="SM00295">
    <property type="entry name" value="B41"/>
    <property type="match status" value="1"/>
</dbReference>
<evidence type="ECO:0000256" key="13">
    <source>
        <dbReference type="ARBA" id="ARBA00023130"/>
    </source>
</evidence>
<feature type="binding site" evidence="20">
    <location>
        <begin position="835"/>
        <end position="843"/>
    </location>
    <ligand>
        <name>ATP</name>
        <dbReference type="ChEBI" id="CHEBI:30616"/>
    </ligand>
</feature>
<dbReference type="Gene3D" id="1.10.510.10">
    <property type="entry name" value="Transferase(Phosphotransferase) domain 1"/>
    <property type="match status" value="2"/>
</dbReference>
<evidence type="ECO:0000256" key="5">
    <source>
        <dbReference type="ARBA" id="ARBA00022588"/>
    </source>
</evidence>
<dbReference type="SMART" id="SM00219">
    <property type="entry name" value="TyrKc"/>
    <property type="match status" value="2"/>
</dbReference>
<dbReference type="GO" id="GO:0005829">
    <property type="term" value="C:cytosol"/>
    <property type="evidence" value="ECO:0007669"/>
    <property type="project" value="TreeGrafter"/>
</dbReference>
<dbReference type="GO" id="GO:0045087">
    <property type="term" value="P:innate immune response"/>
    <property type="evidence" value="ECO:0007669"/>
    <property type="project" value="UniProtKB-KW"/>
</dbReference>
<dbReference type="FunFam" id="3.30.505.10:FF:000073">
    <property type="entry name" value="Tyrosine-protein kinase"/>
    <property type="match status" value="1"/>
</dbReference>
<dbReference type="InterPro" id="IPR011009">
    <property type="entry name" value="Kinase-like_dom_sf"/>
</dbReference>
<keyword evidence="14" id="KW-0472">Membrane</keyword>
<dbReference type="GO" id="GO:0035556">
    <property type="term" value="P:intracellular signal transduction"/>
    <property type="evidence" value="ECO:0007669"/>
    <property type="project" value="InterPro"/>
</dbReference>
<dbReference type="EMBL" id="JAGXEW010000046">
    <property type="protein sequence ID" value="KAK1152546.1"/>
    <property type="molecule type" value="Genomic_DNA"/>
</dbReference>
<dbReference type="GO" id="GO:0050863">
    <property type="term" value="P:regulation of T cell activation"/>
    <property type="evidence" value="ECO:0007669"/>
    <property type="project" value="UniProtKB-ARBA"/>
</dbReference>
<protein>
    <recommendedName>
        <fullName evidence="18 22">Tyrosine-protein kinase</fullName>
        <ecNumber evidence="18 22">2.7.10.2</ecNumber>
    </recommendedName>
</protein>
<dbReference type="GO" id="GO:0007259">
    <property type="term" value="P:cell surface receptor signaling pathway via JAK-STAT"/>
    <property type="evidence" value="ECO:0007669"/>
    <property type="project" value="TreeGrafter"/>
</dbReference>
<dbReference type="EC" id="2.7.10.2" evidence="18 22"/>
<keyword evidence="8 18" id="KW-0547">Nucleotide-binding</keyword>